<dbReference type="SUPFAM" id="SSF53098">
    <property type="entry name" value="Ribonuclease H-like"/>
    <property type="match status" value="1"/>
</dbReference>
<reference evidence="3 4" key="1">
    <citation type="submission" date="2019-10" db="EMBL/GenBank/DDBJ databases">
        <authorList>
            <person name="Blom J."/>
        </authorList>
    </citation>
    <scope>NUCLEOTIDE SEQUENCE [LARGE SCALE GENOMIC DNA]</scope>
    <source>
        <strain evidence="3 4">ES3154-GLU</strain>
    </source>
</reference>
<sequence>MSIIANFTNNIQDLIYSNSILNLNNQINSLKDIVMHKTNLIKELEDKVTSIKKSLNYQKRKNKELSNQIKKLNGTYVEPTDETSRSPVYEYFKVDKEAIKTPIVSTPSLNYKEILANGKFKHSKAYLKPNFPNPDQICPNCSSTKEWHYLHTKTQKRCKLCLKTFIFSESQKIKISDLSDDQNLVFACPYCYKTLSFRVSRSAFDVYCCKNKKCPFRIKAKEEIIKTHGSLKNQDKISYIYRDIKTSINDVFKFIDSSKTDIPKRNFIFRNFNSKIFSKVIYFKVNLKLSNRDTAAAMKDLYGIDITHKTVNTYCKMASSLIYSINQMPTNNISNQIVGDETYIKIKGKKHYVWILYDLKYENIVSYHISEKRDFNACAVVFLKLIEKYKEKPKELFVMSDKFTAYPMALQFIQKELGITIRHTAVKGLEIHDGEDSKTRIAKQKIERLNRVYKESYRITTGYFNISGARHSFELWMFYFNYMRRKNGEFRNSLDFLDIKTNISNLNMPSRYALVFDHIRLKLSS</sequence>
<dbReference type="InterPro" id="IPR001584">
    <property type="entry name" value="Integrase_cat-core"/>
</dbReference>
<dbReference type="GO" id="GO:0015074">
    <property type="term" value="P:DNA integration"/>
    <property type="evidence" value="ECO:0007669"/>
    <property type="project" value="InterPro"/>
</dbReference>
<dbReference type="PROSITE" id="PS50994">
    <property type="entry name" value="INTEGRASE"/>
    <property type="match status" value="1"/>
</dbReference>
<feature type="coiled-coil region" evidence="1">
    <location>
        <begin position="27"/>
        <end position="75"/>
    </location>
</feature>
<evidence type="ECO:0000313" key="4">
    <source>
        <dbReference type="Proteomes" id="UP000419017"/>
    </source>
</evidence>
<proteinExistence type="predicted"/>
<dbReference type="Proteomes" id="UP000419017">
    <property type="component" value="Unassembled WGS sequence"/>
</dbReference>
<accession>A0A6I8MCK7</accession>
<dbReference type="InterPro" id="IPR052183">
    <property type="entry name" value="IS_Transposase"/>
</dbReference>
<dbReference type="EMBL" id="CABWIB010000001">
    <property type="protein sequence ID" value="VWL85212.1"/>
    <property type="molecule type" value="Genomic_DNA"/>
</dbReference>
<dbReference type="PANTHER" id="PTHR35528">
    <property type="entry name" value="BLL1675 PROTEIN"/>
    <property type="match status" value="1"/>
</dbReference>
<dbReference type="InterPro" id="IPR012337">
    <property type="entry name" value="RNaseH-like_sf"/>
</dbReference>
<feature type="domain" description="Integrase catalytic" evidence="2">
    <location>
        <begin position="325"/>
        <end position="501"/>
    </location>
</feature>
<dbReference type="InterPro" id="IPR032874">
    <property type="entry name" value="DDE_dom"/>
</dbReference>
<gene>
    <name evidence="3" type="ORF">OMES3154_00495</name>
</gene>
<evidence type="ECO:0000256" key="1">
    <source>
        <dbReference type="SAM" id="Coils"/>
    </source>
</evidence>
<dbReference type="RefSeq" id="WP_156683225.1">
    <property type="nucleotide sequence ID" value="NZ_CABWIB010000001.1"/>
</dbReference>
<dbReference type="Pfam" id="PF13610">
    <property type="entry name" value="DDE_Tnp_IS240"/>
    <property type="match status" value="1"/>
</dbReference>
<evidence type="ECO:0000259" key="2">
    <source>
        <dbReference type="PROSITE" id="PS50994"/>
    </source>
</evidence>
<organism evidence="3 4">
    <name type="scientific">Oceanivirga miroungae</name>
    <dbReference type="NCBI Taxonomy" id="1130046"/>
    <lineage>
        <taxon>Bacteria</taxon>
        <taxon>Fusobacteriati</taxon>
        <taxon>Fusobacteriota</taxon>
        <taxon>Fusobacteriia</taxon>
        <taxon>Fusobacteriales</taxon>
        <taxon>Leptotrichiaceae</taxon>
        <taxon>Oceanivirga</taxon>
    </lineage>
</organism>
<keyword evidence="4" id="KW-1185">Reference proteome</keyword>
<dbReference type="AlphaFoldDB" id="A0A6I8MCK7"/>
<protein>
    <recommendedName>
        <fullName evidence="2">Integrase catalytic domain-containing protein</fullName>
    </recommendedName>
</protein>
<keyword evidence="1" id="KW-0175">Coiled coil</keyword>
<dbReference type="PANTHER" id="PTHR35528:SF3">
    <property type="entry name" value="BLL1675 PROTEIN"/>
    <property type="match status" value="1"/>
</dbReference>
<evidence type="ECO:0000313" key="3">
    <source>
        <dbReference type="EMBL" id="VWL85212.1"/>
    </source>
</evidence>
<name>A0A6I8MCK7_9FUSO</name>